<gene>
    <name evidence="2" type="ORF">FAZ21_05905</name>
</gene>
<comment type="caution">
    <text evidence="2">The sequence shown here is derived from an EMBL/GenBank/DDBJ whole genome shotgun (WGS) entry which is preliminary data.</text>
</comment>
<dbReference type="RefSeq" id="WP_136772359.1">
    <property type="nucleotide sequence ID" value="NZ_CP156074.1"/>
</dbReference>
<evidence type="ECO:0000313" key="2">
    <source>
        <dbReference type="EMBL" id="TJZ76309.1"/>
    </source>
</evidence>
<keyword evidence="3" id="KW-1185">Reference proteome</keyword>
<evidence type="ECO:0000259" key="1">
    <source>
        <dbReference type="Pfam" id="PF13460"/>
    </source>
</evidence>
<feature type="domain" description="NAD(P)-binding" evidence="1">
    <location>
        <begin position="7"/>
        <end position="198"/>
    </location>
</feature>
<dbReference type="CDD" id="cd05244">
    <property type="entry name" value="BVR-B_like_SDR_a"/>
    <property type="match status" value="1"/>
</dbReference>
<dbReference type="Proteomes" id="UP000310016">
    <property type="component" value="Unassembled WGS sequence"/>
</dbReference>
<dbReference type="AlphaFoldDB" id="A0A4U0Q5F0"/>
<sequence>MKIALIGATGFIGSKLLQEALDRGHQVSALVQHIDKLPHHERLTPVAADVQNADALATQLAGHDAVISAFSGHAQGEKVFDYFLAGVKAIIAATKQAGVPRLLMVGGAGSLEVAPGVQLLDTPEFPAQWKGTAEGARQALNLLRQEQTLAWTMLSPAAMIAPGERTGRFRLGGDQLVVDAQGNSNISVEDYAVALLDELETPQHTGARFTLGY</sequence>
<reference evidence="2 3" key="1">
    <citation type="submission" date="2019-04" db="EMBL/GenBank/DDBJ databases">
        <title>Chitiniphilus eburnea sp. nov., a novel chitinolytic bacterium isolated from aquaculture sludge.</title>
        <authorList>
            <person name="Sheng M."/>
        </authorList>
    </citation>
    <scope>NUCLEOTIDE SEQUENCE [LARGE SCALE GENOMIC DNA]</scope>
    <source>
        <strain evidence="2 3">HX-2-15</strain>
    </source>
</reference>
<protein>
    <submittedName>
        <fullName evidence="2">NAD(P)-dependent oxidoreductase</fullName>
    </submittedName>
</protein>
<dbReference type="Gene3D" id="3.40.50.720">
    <property type="entry name" value="NAD(P)-binding Rossmann-like Domain"/>
    <property type="match status" value="1"/>
</dbReference>
<organism evidence="2 3">
    <name type="scientific">Chitiniphilus eburneus</name>
    <dbReference type="NCBI Taxonomy" id="2571148"/>
    <lineage>
        <taxon>Bacteria</taxon>
        <taxon>Pseudomonadati</taxon>
        <taxon>Pseudomonadota</taxon>
        <taxon>Betaproteobacteria</taxon>
        <taxon>Neisseriales</taxon>
        <taxon>Chitinibacteraceae</taxon>
        <taxon>Chitiniphilus</taxon>
    </lineage>
</organism>
<dbReference type="SUPFAM" id="SSF51735">
    <property type="entry name" value="NAD(P)-binding Rossmann-fold domains"/>
    <property type="match status" value="1"/>
</dbReference>
<dbReference type="PANTHER" id="PTHR43355">
    <property type="entry name" value="FLAVIN REDUCTASE (NADPH)"/>
    <property type="match status" value="1"/>
</dbReference>
<dbReference type="InterPro" id="IPR016040">
    <property type="entry name" value="NAD(P)-bd_dom"/>
</dbReference>
<accession>A0A4U0Q5F0</accession>
<evidence type="ECO:0000313" key="3">
    <source>
        <dbReference type="Proteomes" id="UP000310016"/>
    </source>
</evidence>
<dbReference type="PANTHER" id="PTHR43355:SF2">
    <property type="entry name" value="FLAVIN REDUCTASE (NADPH)"/>
    <property type="match status" value="1"/>
</dbReference>
<dbReference type="EMBL" id="SUMF01000003">
    <property type="protein sequence ID" value="TJZ76309.1"/>
    <property type="molecule type" value="Genomic_DNA"/>
</dbReference>
<name>A0A4U0Q5F0_9NEIS</name>
<dbReference type="OrthoDB" id="7352421at2"/>
<proteinExistence type="predicted"/>
<dbReference type="InterPro" id="IPR036291">
    <property type="entry name" value="NAD(P)-bd_dom_sf"/>
</dbReference>
<dbReference type="GO" id="GO:0016646">
    <property type="term" value="F:oxidoreductase activity, acting on the CH-NH group of donors, NAD or NADP as acceptor"/>
    <property type="evidence" value="ECO:0007669"/>
    <property type="project" value="TreeGrafter"/>
</dbReference>
<dbReference type="Pfam" id="PF13460">
    <property type="entry name" value="NAD_binding_10"/>
    <property type="match status" value="1"/>
</dbReference>
<dbReference type="InterPro" id="IPR051606">
    <property type="entry name" value="Polyketide_Oxido-like"/>
</dbReference>